<evidence type="ECO:0000313" key="3">
    <source>
        <dbReference type="EMBL" id="CAF4156500.1"/>
    </source>
</evidence>
<dbReference type="Proteomes" id="UP000663829">
    <property type="component" value="Unassembled WGS sequence"/>
</dbReference>
<dbReference type="PANTHER" id="PTHR47266">
    <property type="entry name" value="ENDONUCLEASE-RELATED"/>
    <property type="match status" value="1"/>
</dbReference>
<dbReference type="InterPro" id="IPR041588">
    <property type="entry name" value="Integrase_H2C2"/>
</dbReference>
<dbReference type="AlphaFoldDB" id="A0A815ES04"/>
<dbReference type="Gene3D" id="1.10.340.70">
    <property type="match status" value="1"/>
</dbReference>
<comment type="caution">
    <text evidence="2">The sequence shown here is derived from an EMBL/GenBank/DDBJ whole genome shotgun (WGS) entry which is preliminary data.</text>
</comment>
<dbReference type="Pfam" id="PF17921">
    <property type="entry name" value="Integrase_H2C2"/>
    <property type="match status" value="1"/>
</dbReference>
<dbReference type="Proteomes" id="UP000681722">
    <property type="component" value="Unassembled WGS sequence"/>
</dbReference>
<dbReference type="InterPro" id="IPR052160">
    <property type="entry name" value="Gypsy_RT_Integrase-like"/>
</dbReference>
<dbReference type="EMBL" id="CAJOBC010044793">
    <property type="protein sequence ID" value="CAF4156500.1"/>
    <property type="molecule type" value="Genomic_DNA"/>
</dbReference>
<dbReference type="InterPro" id="IPR036397">
    <property type="entry name" value="RNaseH_sf"/>
</dbReference>
<dbReference type="Gene3D" id="3.30.420.10">
    <property type="entry name" value="Ribonuclease H-like superfamily/Ribonuclease H"/>
    <property type="match status" value="1"/>
</dbReference>
<evidence type="ECO:0000313" key="4">
    <source>
        <dbReference type="Proteomes" id="UP000663829"/>
    </source>
</evidence>
<name>A0A815ES04_9BILA</name>
<accession>A0A815ES04</accession>
<evidence type="ECO:0000259" key="1">
    <source>
        <dbReference type="Pfam" id="PF17921"/>
    </source>
</evidence>
<gene>
    <name evidence="2" type="ORF">GPM918_LOCUS29198</name>
    <name evidence="3" type="ORF">SRO942_LOCUS29760</name>
</gene>
<feature type="domain" description="Integrase zinc-binding" evidence="1">
    <location>
        <begin position="45"/>
        <end position="102"/>
    </location>
</feature>
<organism evidence="2 4">
    <name type="scientific">Didymodactylos carnosus</name>
    <dbReference type="NCBI Taxonomy" id="1234261"/>
    <lineage>
        <taxon>Eukaryota</taxon>
        <taxon>Metazoa</taxon>
        <taxon>Spiralia</taxon>
        <taxon>Gnathifera</taxon>
        <taxon>Rotifera</taxon>
        <taxon>Eurotatoria</taxon>
        <taxon>Bdelloidea</taxon>
        <taxon>Philodinida</taxon>
        <taxon>Philodinidae</taxon>
        <taxon>Didymodactylos</taxon>
    </lineage>
</organism>
<evidence type="ECO:0000313" key="2">
    <source>
        <dbReference type="EMBL" id="CAF1315278.1"/>
    </source>
</evidence>
<dbReference type="FunFam" id="1.10.340.70:FF:000001">
    <property type="entry name" value="Retrovirus-related Pol polyprotein from transposon gypsy-like Protein"/>
    <property type="match status" value="1"/>
</dbReference>
<dbReference type="GO" id="GO:0003676">
    <property type="term" value="F:nucleic acid binding"/>
    <property type="evidence" value="ECO:0007669"/>
    <property type="project" value="InterPro"/>
</dbReference>
<protein>
    <recommendedName>
        <fullName evidence="1">Integrase zinc-binding domain-containing protein</fullName>
    </recommendedName>
</protein>
<proteinExistence type="predicted"/>
<keyword evidence="4" id="KW-1185">Reference proteome</keyword>
<reference evidence="2" key="1">
    <citation type="submission" date="2021-02" db="EMBL/GenBank/DDBJ databases">
        <authorList>
            <person name="Nowell W R."/>
        </authorList>
    </citation>
    <scope>NUCLEOTIDE SEQUENCE</scope>
</reference>
<dbReference type="OrthoDB" id="8014450at2759"/>
<sequence length="243" mass="28351">MEDTDIIEIFNMVKQNPSKSSFTIKDVVLFKLLPRGKTKLRVPCIPQTLIKDILFTHHDHPLAGHFGVERTWRNINNKYYWPNMKDSIENYIRSCSKCSEFNIQRRKAPGLLQPIDPPSEVFQVLGLDWWDPAPVSSDEYKYVLVITDRLSGYVIAKIARSNIQYQQTLTKQRYDRNRSSPVYNIDNLVWLKILIGRSKLDERYRGPYRITDKITGVNYMLDDGDGAFVAHVNNLLPVYERLV</sequence>
<dbReference type="EMBL" id="CAJNOQ010013144">
    <property type="protein sequence ID" value="CAF1315278.1"/>
    <property type="molecule type" value="Genomic_DNA"/>
</dbReference>